<evidence type="ECO:0000313" key="7">
    <source>
        <dbReference type="EMBL" id="KAF2752248.1"/>
    </source>
</evidence>
<evidence type="ECO:0000256" key="3">
    <source>
        <dbReference type="ARBA" id="ARBA00023034"/>
    </source>
</evidence>
<reference evidence="7" key="1">
    <citation type="journal article" date="2020" name="Stud. Mycol.">
        <title>101 Dothideomycetes genomes: a test case for predicting lifestyles and emergence of pathogens.</title>
        <authorList>
            <person name="Haridas S."/>
            <person name="Albert R."/>
            <person name="Binder M."/>
            <person name="Bloem J."/>
            <person name="Labutti K."/>
            <person name="Salamov A."/>
            <person name="Andreopoulos B."/>
            <person name="Baker S."/>
            <person name="Barry K."/>
            <person name="Bills G."/>
            <person name="Bluhm B."/>
            <person name="Cannon C."/>
            <person name="Castanera R."/>
            <person name="Culley D."/>
            <person name="Daum C."/>
            <person name="Ezra D."/>
            <person name="Gonzalez J."/>
            <person name="Henrissat B."/>
            <person name="Kuo A."/>
            <person name="Liang C."/>
            <person name="Lipzen A."/>
            <person name="Lutzoni F."/>
            <person name="Magnuson J."/>
            <person name="Mondo S."/>
            <person name="Nolan M."/>
            <person name="Ohm R."/>
            <person name="Pangilinan J."/>
            <person name="Park H.-J."/>
            <person name="Ramirez L."/>
            <person name="Alfaro M."/>
            <person name="Sun H."/>
            <person name="Tritt A."/>
            <person name="Yoshinaga Y."/>
            <person name="Zwiers L.-H."/>
            <person name="Turgeon B."/>
            <person name="Goodwin S."/>
            <person name="Spatafora J."/>
            <person name="Crous P."/>
            <person name="Grigoriev I."/>
        </authorList>
    </citation>
    <scope>NUCLEOTIDE SEQUENCE</scope>
    <source>
        <strain evidence="7">CBS 119925</strain>
    </source>
</reference>
<dbReference type="FunFam" id="2.30.42.10:FF:000026">
    <property type="entry name" value="Golgi reassembly stacking protein 2"/>
    <property type="match status" value="1"/>
</dbReference>
<dbReference type="PROSITE" id="PS51865">
    <property type="entry name" value="PDZ_GRASP"/>
    <property type="match status" value="2"/>
</dbReference>
<proteinExistence type="predicted"/>
<sequence>MFGALNRFIARLDAAPEEQNSNSQEGFGFQVLRNTNAELALEPWFDFVIGINGHTIDNPDPNLFATEVRNCAGSTISLGLFSAKGQKIREIYVPIPPTNPTLGLSLQWTPLSIAYDVWHILDVIPNSPADNAGLLPYGDYVIGSPEGLVRGESGLGELVEEYLNRPLRLLVYNHEYNVTRPLTITPSRSWGGEGALGCVLGFGALHRIPAPLDEPPQAPGETLFANAPTASNSFDEKRPLSPGQNVVGSPVAPTEELFVPAMALSGAAKSPPPPQAVSPAMGGPQAGHAKRKHRAHHAPPAGTGGLDDYFREGEQKSLEEDYAPKGKGDVKPPPKMGGPPKGPPPSQKTESPGAGAAGQDGKVEGEES</sequence>
<gene>
    <name evidence="7" type="ORF">M011DRAFT_463714</name>
</gene>
<keyword evidence="3" id="KW-0333">Golgi apparatus</keyword>
<dbReference type="SUPFAM" id="SSF50156">
    <property type="entry name" value="PDZ domain-like"/>
    <property type="match status" value="1"/>
</dbReference>
<dbReference type="PANTHER" id="PTHR12893:SF0">
    <property type="entry name" value="GRASP65"/>
    <property type="match status" value="1"/>
</dbReference>
<dbReference type="InterPro" id="IPR036034">
    <property type="entry name" value="PDZ_sf"/>
</dbReference>
<dbReference type="GO" id="GO:0000139">
    <property type="term" value="C:Golgi membrane"/>
    <property type="evidence" value="ECO:0007669"/>
    <property type="project" value="UniProtKB-SubCell"/>
</dbReference>
<feature type="domain" description="PDZ GRASP-type" evidence="6">
    <location>
        <begin position="116"/>
        <end position="205"/>
    </location>
</feature>
<dbReference type="OrthoDB" id="3318at2759"/>
<accession>A0A6A6VNQ1</accession>
<evidence type="ECO:0000259" key="6">
    <source>
        <dbReference type="PROSITE" id="PS51865"/>
    </source>
</evidence>
<keyword evidence="2" id="KW-0677">Repeat</keyword>
<evidence type="ECO:0000256" key="4">
    <source>
        <dbReference type="ARBA" id="ARBA00023136"/>
    </source>
</evidence>
<evidence type="ECO:0000256" key="1">
    <source>
        <dbReference type="ARBA" id="ARBA00004394"/>
    </source>
</evidence>
<evidence type="ECO:0000256" key="5">
    <source>
        <dbReference type="SAM" id="MobiDB-lite"/>
    </source>
</evidence>
<keyword evidence="8" id="KW-1185">Reference proteome</keyword>
<dbReference type="InterPro" id="IPR007583">
    <property type="entry name" value="GRASP55_65"/>
</dbReference>
<dbReference type="Pfam" id="PF04495">
    <property type="entry name" value="GRASP55_65"/>
    <property type="match status" value="1"/>
</dbReference>
<keyword evidence="4" id="KW-0472">Membrane</keyword>
<evidence type="ECO:0000256" key="2">
    <source>
        <dbReference type="ARBA" id="ARBA00022737"/>
    </source>
</evidence>
<feature type="compositionally biased region" description="Pro residues" evidence="5">
    <location>
        <begin position="333"/>
        <end position="346"/>
    </location>
</feature>
<dbReference type="PANTHER" id="PTHR12893">
    <property type="entry name" value="GOLGI REASSEMBLY STACKING PROTEIN GRASP"/>
    <property type="match status" value="1"/>
</dbReference>
<name>A0A6A6VNQ1_9PLEO</name>
<feature type="domain" description="PDZ GRASP-type" evidence="6">
    <location>
        <begin position="27"/>
        <end position="111"/>
    </location>
</feature>
<dbReference type="Gene3D" id="2.30.42.10">
    <property type="match status" value="2"/>
</dbReference>
<dbReference type="Proteomes" id="UP000799440">
    <property type="component" value="Unassembled WGS sequence"/>
</dbReference>
<dbReference type="AlphaFoldDB" id="A0A6A6VNQ1"/>
<comment type="subcellular location">
    <subcellularLocation>
        <location evidence="1">Golgi apparatus membrane</location>
    </subcellularLocation>
</comment>
<feature type="region of interest" description="Disordered" evidence="5">
    <location>
        <begin position="212"/>
        <end position="248"/>
    </location>
</feature>
<feature type="region of interest" description="Disordered" evidence="5">
    <location>
        <begin position="265"/>
        <end position="368"/>
    </location>
</feature>
<feature type="compositionally biased region" description="Basic and acidic residues" evidence="5">
    <location>
        <begin position="308"/>
        <end position="332"/>
    </location>
</feature>
<evidence type="ECO:0000313" key="8">
    <source>
        <dbReference type="Proteomes" id="UP000799440"/>
    </source>
</evidence>
<feature type="compositionally biased region" description="Basic residues" evidence="5">
    <location>
        <begin position="288"/>
        <end position="297"/>
    </location>
</feature>
<dbReference type="InterPro" id="IPR024958">
    <property type="entry name" value="GRASP_PDZ"/>
</dbReference>
<dbReference type="EMBL" id="MU006561">
    <property type="protein sequence ID" value="KAF2752248.1"/>
    <property type="molecule type" value="Genomic_DNA"/>
</dbReference>
<organism evidence="7 8">
    <name type="scientific">Sporormia fimetaria CBS 119925</name>
    <dbReference type="NCBI Taxonomy" id="1340428"/>
    <lineage>
        <taxon>Eukaryota</taxon>
        <taxon>Fungi</taxon>
        <taxon>Dikarya</taxon>
        <taxon>Ascomycota</taxon>
        <taxon>Pezizomycotina</taxon>
        <taxon>Dothideomycetes</taxon>
        <taxon>Pleosporomycetidae</taxon>
        <taxon>Pleosporales</taxon>
        <taxon>Sporormiaceae</taxon>
        <taxon>Sporormia</taxon>
    </lineage>
</organism>
<dbReference type="GO" id="GO:0007030">
    <property type="term" value="P:Golgi organization"/>
    <property type="evidence" value="ECO:0007669"/>
    <property type="project" value="TreeGrafter"/>
</dbReference>
<protein>
    <recommendedName>
        <fullName evidence="6">PDZ GRASP-type domain-containing protein</fullName>
    </recommendedName>
</protein>